<dbReference type="Gene3D" id="1.10.12.10">
    <property type="entry name" value="Lyase 2-enoyl-coa Hydratase, Chain A, domain 2"/>
    <property type="match status" value="1"/>
</dbReference>
<sequence length="250" mass="26517">MADRLAVVTLDRSDHRNAITLAMWHEIGRVFADLSATPPSQVRAIILTGAGDHFSTGADIAEFGAVRNDAGQARAYERAVEEASDAIFGAPQPTIATIRGYCLGGACHLAMACDFRVAEPGARIGIPSAKLSIVYGINSTRRLAALVGIPAAKRILFGGARFDSEEGLKLGFLDRLGSSADDEARALAAEFADSAPLSIRGAKAILNGLAMDALDMRAVEDLIAQASDSRDYREAREAFAAKRKPVFEGR</sequence>
<evidence type="ECO:0000313" key="4">
    <source>
        <dbReference type="EMBL" id="MEJ8574448.1"/>
    </source>
</evidence>
<dbReference type="PANTHER" id="PTHR11941">
    <property type="entry name" value="ENOYL-COA HYDRATASE-RELATED"/>
    <property type="match status" value="1"/>
</dbReference>
<dbReference type="InterPro" id="IPR001753">
    <property type="entry name" value="Enoyl-CoA_hydra/iso"/>
</dbReference>
<dbReference type="CDD" id="cd06558">
    <property type="entry name" value="crotonase-like"/>
    <property type="match status" value="1"/>
</dbReference>
<dbReference type="RefSeq" id="WP_340332150.1">
    <property type="nucleotide sequence ID" value="NZ_JAZHOF010000012.1"/>
</dbReference>
<reference evidence="4 5" key="1">
    <citation type="submission" date="2024-02" db="EMBL/GenBank/DDBJ databases">
        <title>Genome analysis and characterization of Microbaculum marinisediminis sp. nov., isolated from marine sediment.</title>
        <authorList>
            <person name="Du Z.-J."/>
            <person name="Ye Y.-Q."/>
            <person name="Zhang Z.-R."/>
            <person name="Yuan S.-M."/>
            <person name="Zhang X.-Y."/>
        </authorList>
    </citation>
    <scope>NUCLEOTIDE SEQUENCE [LARGE SCALE GENOMIC DNA]</scope>
    <source>
        <strain evidence="4 5">SDUM1044001</strain>
    </source>
</reference>
<dbReference type="Gene3D" id="3.90.226.10">
    <property type="entry name" value="2-enoyl-CoA Hydratase, Chain A, domain 1"/>
    <property type="match status" value="1"/>
</dbReference>
<evidence type="ECO:0000256" key="1">
    <source>
        <dbReference type="ARBA" id="ARBA00005254"/>
    </source>
</evidence>
<comment type="caution">
    <text evidence="4">The sequence shown here is derived from an EMBL/GenBank/DDBJ whole genome shotgun (WGS) entry which is preliminary data.</text>
</comment>
<organism evidence="4 5">
    <name type="scientific">Microbaculum marinum</name>
    <dbReference type="NCBI Taxonomy" id="1764581"/>
    <lineage>
        <taxon>Bacteria</taxon>
        <taxon>Pseudomonadati</taxon>
        <taxon>Pseudomonadota</taxon>
        <taxon>Alphaproteobacteria</taxon>
        <taxon>Hyphomicrobiales</taxon>
        <taxon>Tepidamorphaceae</taxon>
        <taxon>Microbaculum</taxon>
    </lineage>
</organism>
<comment type="similarity">
    <text evidence="1 3">Belongs to the enoyl-CoA hydratase/isomerase family.</text>
</comment>
<dbReference type="InterPro" id="IPR014748">
    <property type="entry name" value="Enoyl-CoA_hydra_C"/>
</dbReference>
<gene>
    <name evidence="4" type="ORF">V3328_23420</name>
</gene>
<dbReference type="Proteomes" id="UP001378188">
    <property type="component" value="Unassembled WGS sequence"/>
</dbReference>
<dbReference type="AlphaFoldDB" id="A0AAW9RVW1"/>
<dbReference type="InterPro" id="IPR018376">
    <property type="entry name" value="Enoyl-CoA_hyd/isom_CS"/>
</dbReference>
<dbReference type="GO" id="GO:0006635">
    <property type="term" value="P:fatty acid beta-oxidation"/>
    <property type="evidence" value="ECO:0007669"/>
    <property type="project" value="TreeGrafter"/>
</dbReference>
<evidence type="ECO:0000313" key="5">
    <source>
        <dbReference type="Proteomes" id="UP001378188"/>
    </source>
</evidence>
<evidence type="ECO:0000256" key="2">
    <source>
        <dbReference type="ARBA" id="ARBA00023239"/>
    </source>
</evidence>
<dbReference type="InterPro" id="IPR029045">
    <property type="entry name" value="ClpP/crotonase-like_dom_sf"/>
</dbReference>
<dbReference type="PANTHER" id="PTHR11941:SF54">
    <property type="entry name" value="ENOYL-COA HYDRATASE, MITOCHONDRIAL"/>
    <property type="match status" value="1"/>
</dbReference>
<evidence type="ECO:0000256" key="3">
    <source>
        <dbReference type="RuleBase" id="RU003707"/>
    </source>
</evidence>
<protein>
    <submittedName>
        <fullName evidence="4">Enoyl-CoA hydratase-related protein</fullName>
    </submittedName>
</protein>
<dbReference type="Pfam" id="PF00378">
    <property type="entry name" value="ECH_1"/>
    <property type="match status" value="1"/>
</dbReference>
<accession>A0AAW9RVW1</accession>
<dbReference type="EMBL" id="JAZHOF010000012">
    <property type="protein sequence ID" value="MEJ8574448.1"/>
    <property type="molecule type" value="Genomic_DNA"/>
</dbReference>
<proteinExistence type="inferred from homology"/>
<name>A0AAW9RVW1_9HYPH</name>
<dbReference type="GO" id="GO:0016829">
    <property type="term" value="F:lyase activity"/>
    <property type="evidence" value="ECO:0007669"/>
    <property type="project" value="UniProtKB-KW"/>
</dbReference>
<dbReference type="SUPFAM" id="SSF52096">
    <property type="entry name" value="ClpP/crotonase"/>
    <property type="match status" value="1"/>
</dbReference>
<dbReference type="PROSITE" id="PS00166">
    <property type="entry name" value="ENOYL_COA_HYDRATASE"/>
    <property type="match status" value="1"/>
</dbReference>
<keyword evidence="2" id="KW-0456">Lyase</keyword>
<keyword evidence="5" id="KW-1185">Reference proteome</keyword>